<organism evidence="2 3">
    <name type="scientific">Pseudoduganella dura</name>
    <dbReference type="NCBI Taxonomy" id="321982"/>
    <lineage>
        <taxon>Bacteria</taxon>
        <taxon>Pseudomonadati</taxon>
        <taxon>Pseudomonadota</taxon>
        <taxon>Betaproteobacteria</taxon>
        <taxon>Burkholderiales</taxon>
        <taxon>Oxalobacteraceae</taxon>
        <taxon>Telluria group</taxon>
        <taxon>Pseudoduganella</taxon>
    </lineage>
</organism>
<dbReference type="Pfam" id="PF13229">
    <property type="entry name" value="Beta_helix"/>
    <property type="match status" value="1"/>
</dbReference>
<evidence type="ECO:0000313" key="3">
    <source>
        <dbReference type="Proteomes" id="UP000431684"/>
    </source>
</evidence>
<name>A0A6I3XV63_9BURK</name>
<feature type="domain" description="Right handed beta helix" evidence="1">
    <location>
        <begin position="193"/>
        <end position="309"/>
    </location>
</feature>
<evidence type="ECO:0000313" key="2">
    <source>
        <dbReference type="EMBL" id="MUI16378.1"/>
    </source>
</evidence>
<dbReference type="EMBL" id="WNWM01000002">
    <property type="protein sequence ID" value="MUI16378.1"/>
    <property type="molecule type" value="Genomic_DNA"/>
</dbReference>
<gene>
    <name evidence="2" type="ORF">GJV26_28555</name>
</gene>
<dbReference type="InterPro" id="IPR011050">
    <property type="entry name" value="Pectin_lyase_fold/virulence"/>
</dbReference>
<dbReference type="OrthoDB" id="8760889at2"/>
<reference evidence="2 3" key="1">
    <citation type="submission" date="2019-11" db="EMBL/GenBank/DDBJ databases">
        <title>Draft Genome Sequences of Six Type Strains of the Genus Massilia.</title>
        <authorList>
            <person name="Miess H."/>
            <person name="Frediansyah A."/>
            <person name="Goeker M."/>
            <person name="Gross H."/>
        </authorList>
    </citation>
    <scope>NUCLEOTIDE SEQUENCE [LARGE SCALE GENOMIC DNA]</scope>
    <source>
        <strain evidence="2 3">DSM 17513</strain>
    </source>
</reference>
<dbReference type="InterPro" id="IPR012334">
    <property type="entry name" value="Pectin_lyas_fold"/>
</dbReference>
<keyword evidence="3" id="KW-1185">Reference proteome</keyword>
<dbReference type="RefSeq" id="WP_155711944.1">
    <property type="nucleotide sequence ID" value="NZ_BMWU01000008.1"/>
</dbReference>
<proteinExistence type="predicted"/>
<dbReference type="SUPFAM" id="SSF51126">
    <property type="entry name" value="Pectin lyase-like"/>
    <property type="match status" value="1"/>
</dbReference>
<dbReference type="Gene3D" id="2.160.20.10">
    <property type="entry name" value="Single-stranded right-handed beta-helix, Pectin lyase-like"/>
    <property type="match status" value="1"/>
</dbReference>
<dbReference type="InterPro" id="IPR039448">
    <property type="entry name" value="Beta_helix"/>
</dbReference>
<evidence type="ECO:0000259" key="1">
    <source>
        <dbReference type="Pfam" id="PF13229"/>
    </source>
</evidence>
<dbReference type="AlphaFoldDB" id="A0A6I3XV63"/>
<sequence length="323" mass="35138">MNSQHLIGVAAILMITGLLRVNAEEIGGGQLVWLLLSEGVKQQFVPSPATSVSQVQPKPAVVQARKDAHSCEVLQWDRDKFNKPVMGIFRPGKYCLDQDYEFDCSFFNHGCAGQMIEIRASNVDLDFRGHTLRMSGTRGYIGVWGLGQNIRVHNGRIQGAGLGVTLMNRGASPGNAYPVLEVKTKDVFSDTGFVVEHMQFSDVLTAVEVAGSGNRIRDNVIDARLDAKAASGLPFALLSYGPSARIEHNTFRLHDLTPGSSGYAMYLRSADGTVVEGNTVRVDDTPTGTIGVGLSSSKSVVLRRNRIDTEKSVELDRRSSMIQ</sequence>
<protein>
    <recommendedName>
        <fullName evidence="1">Right handed beta helix domain-containing protein</fullName>
    </recommendedName>
</protein>
<dbReference type="Proteomes" id="UP000431684">
    <property type="component" value="Unassembled WGS sequence"/>
</dbReference>
<accession>A0A6I3XV63</accession>
<comment type="caution">
    <text evidence="2">The sequence shown here is derived from an EMBL/GenBank/DDBJ whole genome shotgun (WGS) entry which is preliminary data.</text>
</comment>